<dbReference type="AlphaFoldDB" id="A0A806JYG6"/>
<organism evidence="1">
    <name type="scientific">uncultured bacterium contig00002</name>
    <dbReference type="NCBI Taxonomy" id="1181494"/>
    <lineage>
        <taxon>Bacteria</taxon>
        <taxon>environmental samples</taxon>
    </lineage>
</organism>
<protein>
    <recommendedName>
        <fullName evidence="2">Type II toxin-antitoxin system RelE/ParE family toxin</fullName>
    </recommendedName>
</protein>
<sequence>MFPEYPENTDYRRMLVGNYMVFYKVNEAEKQIDIYRILRASWDIPKHV</sequence>
<evidence type="ECO:0000313" key="1">
    <source>
        <dbReference type="EMBL" id="AGS51927.1"/>
    </source>
</evidence>
<dbReference type="EMBL" id="JQ844177">
    <property type="protein sequence ID" value="AGS51927.1"/>
    <property type="molecule type" value="Genomic_DNA"/>
</dbReference>
<dbReference type="InterPro" id="IPR035093">
    <property type="entry name" value="RelE/ParE_toxin_dom_sf"/>
</dbReference>
<dbReference type="Gene3D" id="3.30.2310.20">
    <property type="entry name" value="RelE-like"/>
    <property type="match status" value="1"/>
</dbReference>
<accession>A0A806JYG6</accession>
<evidence type="ECO:0008006" key="2">
    <source>
        <dbReference type="Google" id="ProtNLM"/>
    </source>
</evidence>
<reference evidence="1" key="1">
    <citation type="submission" date="2012-03" db="EMBL/GenBank/DDBJ databases">
        <title>Functional metagenomics reveals considerable lignocellulase gene clusters in the gut microbiome of a wood-feeding higher termite.</title>
        <authorList>
            <person name="Liu N."/>
        </authorList>
    </citation>
    <scope>NUCLEOTIDE SEQUENCE</scope>
</reference>
<proteinExistence type="predicted"/>
<name>A0A806JYG6_9BACT</name>